<dbReference type="Pfam" id="PF17937">
    <property type="entry name" value="TetR_C_28"/>
    <property type="match status" value="1"/>
</dbReference>
<keyword evidence="8" id="KW-1185">Reference proteome</keyword>
<feature type="region of interest" description="Disordered" evidence="5">
    <location>
        <begin position="1"/>
        <end position="20"/>
    </location>
</feature>
<sequence>MPIPHARERSMGRTAGRGPDDTKRLILDAAKGVVVAQGARATLDDVAVAAGLTRGAVIYHYSSKNALWLALAQDVTERFHRDVEDLLEDGDEPGRLARAFVRASLEGDNIDTVGERLFLLSALASAPGVAELVAEDGARWKIAMAEDGLTVGARTVIANAVDGAGLMTGWGLKPERDELLALRTELESLTATGR</sequence>
<dbReference type="Pfam" id="PF00440">
    <property type="entry name" value="TetR_N"/>
    <property type="match status" value="1"/>
</dbReference>
<dbReference type="EMBL" id="JBIRYI010000013">
    <property type="protein sequence ID" value="MFI2489216.1"/>
    <property type="molecule type" value="Genomic_DNA"/>
</dbReference>
<proteinExistence type="predicted"/>
<evidence type="ECO:0000256" key="3">
    <source>
        <dbReference type="ARBA" id="ARBA00023163"/>
    </source>
</evidence>
<dbReference type="RefSeq" id="WP_397406288.1">
    <property type="nucleotide sequence ID" value="NZ_JBIRYI010000013.1"/>
</dbReference>
<evidence type="ECO:0000256" key="5">
    <source>
        <dbReference type="SAM" id="MobiDB-lite"/>
    </source>
</evidence>
<comment type="caution">
    <text evidence="7">The sequence shown here is derived from an EMBL/GenBank/DDBJ whole genome shotgun (WGS) entry which is preliminary data.</text>
</comment>
<feature type="compositionally biased region" description="Basic and acidic residues" evidence="5">
    <location>
        <begin position="1"/>
        <end position="11"/>
    </location>
</feature>
<protein>
    <submittedName>
        <fullName evidence="7">TetR/AcrR family transcriptional regulator</fullName>
    </submittedName>
</protein>
<keyword evidence="1" id="KW-0805">Transcription regulation</keyword>
<dbReference type="SUPFAM" id="SSF46689">
    <property type="entry name" value="Homeodomain-like"/>
    <property type="match status" value="1"/>
</dbReference>
<dbReference type="InterPro" id="IPR001647">
    <property type="entry name" value="HTH_TetR"/>
</dbReference>
<dbReference type="InterPro" id="IPR050109">
    <property type="entry name" value="HTH-type_TetR-like_transc_reg"/>
</dbReference>
<evidence type="ECO:0000313" key="7">
    <source>
        <dbReference type="EMBL" id="MFI2489216.1"/>
    </source>
</evidence>
<dbReference type="Gene3D" id="1.10.357.10">
    <property type="entry name" value="Tetracycline Repressor, domain 2"/>
    <property type="match status" value="1"/>
</dbReference>
<evidence type="ECO:0000259" key="6">
    <source>
        <dbReference type="PROSITE" id="PS50977"/>
    </source>
</evidence>
<keyword evidence="2 4" id="KW-0238">DNA-binding</keyword>
<keyword evidence="3" id="KW-0804">Transcription</keyword>
<evidence type="ECO:0000256" key="2">
    <source>
        <dbReference type="ARBA" id="ARBA00023125"/>
    </source>
</evidence>
<dbReference type="PANTHER" id="PTHR30055:SF234">
    <property type="entry name" value="HTH-TYPE TRANSCRIPTIONAL REGULATOR BETI"/>
    <property type="match status" value="1"/>
</dbReference>
<accession>A0ABW7XPJ5</accession>
<evidence type="ECO:0000256" key="1">
    <source>
        <dbReference type="ARBA" id="ARBA00023015"/>
    </source>
</evidence>
<dbReference type="PANTHER" id="PTHR30055">
    <property type="entry name" value="HTH-TYPE TRANSCRIPTIONAL REGULATOR RUTR"/>
    <property type="match status" value="1"/>
</dbReference>
<evidence type="ECO:0000313" key="8">
    <source>
        <dbReference type="Proteomes" id="UP001611580"/>
    </source>
</evidence>
<organism evidence="7 8">
    <name type="scientific">Promicromonospora kroppenstedtii</name>
    <dbReference type="NCBI Taxonomy" id="440482"/>
    <lineage>
        <taxon>Bacteria</taxon>
        <taxon>Bacillati</taxon>
        <taxon>Actinomycetota</taxon>
        <taxon>Actinomycetes</taxon>
        <taxon>Micrococcales</taxon>
        <taxon>Promicromonosporaceae</taxon>
        <taxon>Promicromonospora</taxon>
    </lineage>
</organism>
<feature type="domain" description="HTH tetR-type" evidence="6">
    <location>
        <begin position="20"/>
        <end position="79"/>
    </location>
</feature>
<dbReference type="InterPro" id="IPR041479">
    <property type="entry name" value="TetR_CgmR_C"/>
</dbReference>
<feature type="DNA-binding region" description="H-T-H motif" evidence="4">
    <location>
        <begin position="42"/>
        <end position="61"/>
    </location>
</feature>
<dbReference type="InterPro" id="IPR009057">
    <property type="entry name" value="Homeodomain-like_sf"/>
</dbReference>
<gene>
    <name evidence="7" type="ORF">ACH47X_20065</name>
</gene>
<evidence type="ECO:0000256" key="4">
    <source>
        <dbReference type="PROSITE-ProRule" id="PRU00335"/>
    </source>
</evidence>
<dbReference type="Proteomes" id="UP001611580">
    <property type="component" value="Unassembled WGS sequence"/>
</dbReference>
<dbReference type="PRINTS" id="PR00455">
    <property type="entry name" value="HTHTETR"/>
</dbReference>
<reference evidence="7 8" key="1">
    <citation type="submission" date="2024-10" db="EMBL/GenBank/DDBJ databases">
        <title>The Natural Products Discovery Center: Release of the First 8490 Sequenced Strains for Exploring Actinobacteria Biosynthetic Diversity.</title>
        <authorList>
            <person name="Kalkreuter E."/>
            <person name="Kautsar S.A."/>
            <person name="Yang D."/>
            <person name="Bader C.D."/>
            <person name="Teijaro C.N."/>
            <person name="Fluegel L."/>
            <person name="Davis C.M."/>
            <person name="Simpson J.R."/>
            <person name="Lauterbach L."/>
            <person name="Steele A.D."/>
            <person name="Gui C."/>
            <person name="Meng S."/>
            <person name="Li G."/>
            <person name="Viehrig K."/>
            <person name="Ye F."/>
            <person name="Su P."/>
            <person name="Kiefer A.F."/>
            <person name="Nichols A."/>
            <person name="Cepeda A.J."/>
            <person name="Yan W."/>
            <person name="Fan B."/>
            <person name="Jiang Y."/>
            <person name="Adhikari A."/>
            <person name="Zheng C.-J."/>
            <person name="Schuster L."/>
            <person name="Cowan T.M."/>
            <person name="Smanski M.J."/>
            <person name="Chevrette M.G."/>
            <person name="De Carvalho L.P.S."/>
            <person name="Shen B."/>
        </authorList>
    </citation>
    <scope>NUCLEOTIDE SEQUENCE [LARGE SCALE GENOMIC DNA]</scope>
    <source>
        <strain evidence="7 8">NPDC019481</strain>
    </source>
</reference>
<dbReference type="PROSITE" id="PS50977">
    <property type="entry name" value="HTH_TETR_2"/>
    <property type="match status" value="1"/>
</dbReference>
<name>A0ABW7XPJ5_9MICO</name>